<evidence type="ECO:0000256" key="1">
    <source>
        <dbReference type="ARBA" id="ARBA00006432"/>
    </source>
</evidence>
<dbReference type="PROSITE" id="PS00455">
    <property type="entry name" value="AMP_BINDING"/>
    <property type="match status" value="1"/>
</dbReference>
<dbReference type="Pfam" id="PF00501">
    <property type="entry name" value="AMP-binding"/>
    <property type="match status" value="1"/>
</dbReference>
<evidence type="ECO:0000313" key="5">
    <source>
        <dbReference type="Proteomes" id="UP001165060"/>
    </source>
</evidence>
<dbReference type="InterPro" id="IPR000873">
    <property type="entry name" value="AMP-dep_synth/lig_dom"/>
</dbReference>
<evidence type="ECO:0000259" key="3">
    <source>
        <dbReference type="Pfam" id="PF13193"/>
    </source>
</evidence>
<dbReference type="InterPro" id="IPR025110">
    <property type="entry name" value="AMP-bd_C"/>
</dbReference>
<comment type="caution">
    <text evidence="4">The sequence shown here is derived from an EMBL/GenBank/DDBJ whole genome shotgun (WGS) entry which is preliminary data.</text>
</comment>
<dbReference type="SUPFAM" id="SSF56801">
    <property type="entry name" value="Acetyl-CoA synthetase-like"/>
    <property type="match status" value="1"/>
</dbReference>
<keyword evidence="5" id="KW-1185">Reference proteome</keyword>
<evidence type="ECO:0000313" key="4">
    <source>
        <dbReference type="EMBL" id="GMI21783.1"/>
    </source>
</evidence>
<dbReference type="PANTHER" id="PTHR43201:SF8">
    <property type="entry name" value="ACYL-COA SYNTHETASE FAMILY MEMBER 3"/>
    <property type="match status" value="1"/>
</dbReference>
<dbReference type="CDD" id="cd05941">
    <property type="entry name" value="MCS"/>
    <property type="match status" value="1"/>
</dbReference>
<gene>
    <name evidence="4" type="ORF">TeGR_g3851</name>
</gene>
<dbReference type="InterPro" id="IPR045851">
    <property type="entry name" value="AMP-bd_C_sf"/>
</dbReference>
<feature type="domain" description="AMP-binding enzyme C-terminal" evidence="3">
    <location>
        <begin position="440"/>
        <end position="519"/>
    </location>
</feature>
<dbReference type="Proteomes" id="UP001165060">
    <property type="component" value="Unassembled WGS sequence"/>
</dbReference>
<accession>A0ABQ6M8R5</accession>
<dbReference type="PANTHER" id="PTHR43201">
    <property type="entry name" value="ACYL-COA SYNTHETASE"/>
    <property type="match status" value="1"/>
</dbReference>
<feature type="domain" description="AMP-dependent synthetase/ligase" evidence="2">
    <location>
        <begin position="20"/>
        <end position="387"/>
    </location>
</feature>
<dbReference type="Pfam" id="PF13193">
    <property type="entry name" value="AMP-binding_C"/>
    <property type="match status" value="1"/>
</dbReference>
<dbReference type="InterPro" id="IPR020845">
    <property type="entry name" value="AMP-binding_CS"/>
</dbReference>
<evidence type="ECO:0000259" key="2">
    <source>
        <dbReference type="Pfam" id="PF00501"/>
    </source>
</evidence>
<dbReference type="EMBL" id="BRYB01000059">
    <property type="protein sequence ID" value="GMI21783.1"/>
    <property type="molecule type" value="Genomic_DNA"/>
</dbReference>
<proteinExistence type="inferred from homology"/>
<dbReference type="InterPro" id="IPR042099">
    <property type="entry name" value="ANL_N_sf"/>
</dbReference>
<sequence>MAKPQLPLLSRLLSHAPTSTAFHNPSVHYSELVRSSSLMASTLSSLPSSSSSSSSRIAYLLPPSLAYASTQIGCFASGSAAVPLCTMHTVSELAYYLEDSAPSAVVVQGDEFSSRVSEALASNNQTSDVKLINYDDVMSGLASVTDADAYEGSLLASHQVSLEDPALFIYTSGTTGKPKGVVHTHRSFTAQVTDLVKAWEWTADDHILHFLPLHHIHGIQNKLNSALYAGATVEFMRFNSPKLFDRLSSATDPAPSLFMGVPTVYAKLLEEARTRKGGTTDEQLQGSVSALSGMRLHVCGSAALPSTVMAGWKDLTSHTLLERYGMSELGMALGNPYKGDRHEGHVGVPFDSVEVRIFNPETGDEVPEGAGSGELQVRGGVVFKEYFGKPEATAKEFKEGWFCTGDIAEYNTELQSYKILGRASVDIIKSGGFKISALDIEREILEHPAVEEAVVLGVEDDIKGEAICVLLRLGGGHGTEGAAFGEGGLRGWMKTFTAGYKLPSKVQVLDEIPKNAMGKYAKKELKKLFL</sequence>
<dbReference type="Gene3D" id="3.40.50.12780">
    <property type="entry name" value="N-terminal domain of ligase-like"/>
    <property type="match status" value="1"/>
</dbReference>
<comment type="similarity">
    <text evidence="1">Belongs to the ATP-dependent AMP-binding enzyme family.</text>
</comment>
<protein>
    <submittedName>
        <fullName evidence="4">Uncharacterized protein</fullName>
    </submittedName>
</protein>
<organism evidence="4 5">
    <name type="scientific">Tetraparma gracilis</name>
    <dbReference type="NCBI Taxonomy" id="2962635"/>
    <lineage>
        <taxon>Eukaryota</taxon>
        <taxon>Sar</taxon>
        <taxon>Stramenopiles</taxon>
        <taxon>Ochrophyta</taxon>
        <taxon>Bolidophyceae</taxon>
        <taxon>Parmales</taxon>
        <taxon>Triparmaceae</taxon>
        <taxon>Tetraparma</taxon>
    </lineage>
</organism>
<reference evidence="4 5" key="1">
    <citation type="journal article" date="2023" name="Commun. Biol.">
        <title>Genome analysis of Parmales, the sister group of diatoms, reveals the evolutionary specialization of diatoms from phago-mixotrophs to photoautotrophs.</title>
        <authorList>
            <person name="Ban H."/>
            <person name="Sato S."/>
            <person name="Yoshikawa S."/>
            <person name="Yamada K."/>
            <person name="Nakamura Y."/>
            <person name="Ichinomiya M."/>
            <person name="Sato N."/>
            <person name="Blanc-Mathieu R."/>
            <person name="Endo H."/>
            <person name="Kuwata A."/>
            <person name="Ogata H."/>
        </authorList>
    </citation>
    <scope>NUCLEOTIDE SEQUENCE [LARGE SCALE GENOMIC DNA]</scope>
</reference>
<dbReference type="Gene3D" id="3.30.300.30">
    <property type="match status" value="1"/>
</dbReference>
<name>A0ABQ6M8R5_9STRA</name>